<dbReference type="InterPro" id="IPR018957">
    <property type="entry name" value="Znf_C3HC4_RING-type"/>
</dbReference>
<accession>A0ABP9XS65</accession>
<dbReference type="InterPro" id="IPR017907">
    <property type="entry name" value="Znf_RING_CS"/>
</dbReference>
<evidence type="ECO:0000256" key="3">
    <source>
        <dbReference type="ARBA" id="ARBA00022833"/>
    </source>
</evidence>
<proteinExistence type="predicted"/>
<comment type="caution">
    <text evidence="7">The sequence shown here is derived from an EMBL/GenBank/DDBJ whole genome shotgun (WGS) entry which is preliminary data.</text>
</comment>
<dbReference type="SMART" id="SM00184">
    <property type="entry name" value="RING"/>
    <property type="match status" value="1"/>
</dbReference>
<feature type="region of interest" description="Disordered" evidence="5">
    <location>
        <begin position="144"/>
        <end position="168"/>
    </location>
</feature>
<keyword evidence="3" id="KW-0862">Zinc</keyword>
<dbReference type="Proteomes" id="UP001476247">
    <property type="component" value="Unassembled WGS sequence"/>
</dbReference>
<evidence type="ECO:0000259" key="6">
    <source>
        <dbReference type="PROSITE" id="PS50089"/>
    </source>
</evidence>
<reference evidence="7 8" key="1">
    <citation type="submission" date="2024-04" db="EMBL/GenBank/DDBJ databases">
        <title>genome sequences of Mucor flavus KT1a and Helicostylum pulchrum KT1b strains isolation_sourced from the surface of a dry-aged beef.</title>
        <authorList>
            <person name="Toyotome T."/>
            <person name="Hosono M."/>
            <person name="Torimaru M."/>
            <person name="Fukuda K."/>
            <person name="Mikami N."/>
        </authorList>
    </citation>
    <scope>NUCLEOTIDE SEQUENCE [LARGE SCALE GENOMIC DNA]</scope>
    <source>
        <strain evidence="7 8">KT1b</strain>
    </source>
</reference>
<gene>
    <name evidence="7" type="ORF">HPULCUR_003014</name>
</gene>
<dbReference type="EMBL" id="BAABUJ010000008">
    <property type="protein sequence ID" value="GAA5797623.1"/>
    <property type="molecule type" value="Genomic_DNA"/>
</dbReference>
<feature type="compositionally biased region" description="Acidic residues" evidence="5">
    <location>
        <begin position="258"/>
        <end position="278"/>
    </location>
</feature>
<keyword evidence="2 4" id="KW-0863">Zinc-finger</keyword>
<feature type="compositionally biased region" description="Basic and acidic residues" evidence="5">
    <location>
        <begin position="305"/>
        <end position="325"/>
    </location>
</feature>
<keyword evidence="1" id="KW-0479">Metal-binding</keyword>
<dbReference type="SUPFAM" id="SSF57850">
    <property type="entry name" value="RING/U-box"/>
    <property type="match status" value="1"/>
</dbReference>
<feature type="compositionally biased region" description="Polar residues" evidence="5">
    <location>
        <begin position="144"/>
        <end position="155"/>
    </location>
</feature>
<dbReference type="InterPro" id="IPR001841">
    <property type="entry name" value="Znf_RING"/>
</dbReference>
<sequence>MVDQKALQAIEEETKCSICTCTYSDAHLLNCGHTYCGSCILMWLQQKKCCPKCRVPAIRQPVPVLALQNICDLLCPENANISEKKMCRADWEGLYSIENQSGYIRDEDQDGIIHRCSNCGWELDEENYCGNCMIHYDSGSIVNDNESDYNMQSDAGSHMEPEEDDEEEDLEDFVVEDGQVDYEDVIHDSILDEDDDMEPVVRKHRKRKRVIDVSEDENDNVYERPIVIADDDDDEDDDDDNEQDDMSDGEVEMTYGDNDQEEEEEEEDNYSEDNEFPDDVFSRPQRSIYIDDAASEEEDDEVEEMPPKKVDRVLDTIAKAQDRMKRATPVNKESSSSSSSSSDDSEDEPDYNLVP</sequence>
<feature type="compositionally biased region" description="Acidic residues" evidence="5">
    <location>
        <begin position="343"/>
        <end position="355"/>
    </location>
</feature>
<feature type="compositionally biased region" description="Acidic residues" evidence="5">
    <location>
        <begin position="229"/>
        <end position="251"/>
    </location>
</feature>
<dbReference type="Gene3D" id="3.30.40.10">
    <property type="entry name" value="Zinc/RING finger domain, C3HC4 (zinc finger)"/>
    <property type="match status" value="1"/>
</dbReference>
<evidence type="ECO:0000256" key="1">
    <source>
        <dbReference type="ARBA" id="ARBA00022723"/>
    </source>
</evidence>
<evidence type="ECO:0000256" key="2">
    <source>
        <dbReference type="ARBA" id="ARBA00022771"/>
    </source>
</evidence>
<feature type="region of interest" description="Disordered" evidence="5">
    <location>
        <begin position="216"/>
        <end position="355"/>
    </location>
</feature>
<evidence type="ECO:0000256" key="5">
    <source>
        <dbReference type="SAM" id="MobiDB-lite"/>
    </source>
</evidence>
<protein>
    <recommendedName>
        <fullName evidence="6">RING-type domain-containing protein</fullName>
    </recommendedName>
</protein>
<name>A0ABP9XS65_9FUNG</name>
<dbReference type="PROSITE" id="PS00518">
    <property type="entry name" value="ZF_RING_1"/>
    <property type="match status" value="1"/>
</dbReference>
<evidence type="ECO:0000313" key="8">
    <source>
        <dbReference type="Proteomes" id="UP001476247"/>
    </source>
</evidence>
<feature type="compositionally biased region" description="Acidic residues" evidence="5">
    <location>
        <begin position="293"/>
        <end position="304"/>
    </location>
</feature>
<feature type="compositionally biased region" description="Low complexity" evidence="5">
    <location>
        <begin position="333"/>
        <end position="342"/>
    </location>
</feature>
<evidence type="ECO:0000313" key="7">
    <source>
        <dbReference type="EMBL" id="GAA5797623.1"/>
    </source>
</evidence>
<keyword evidence="8" id="KW-1185">Reference proteome</keyword>
<feature type="domain" description="RING-type" evidence="6">
    <location>
        <begin position="16"/>
        <end position="54"/>
    </location>
</feature>
<organism evidence="7 8">
    <name type="scientific">Helicostylum pulchrum</name>
    <dbReference type="NCBI Taxonomy" id="562976"/>
    <lineage>
        <taxon>Eukaryota</taxon>
        <taxon>Fungi</taxon>
        <taxon>Fungi incertae sedis</taxon>
        <taxon>Mucoromycota</taxon>
        <taxon>Mucoromycotina</taxon>
        <taxon>Mucoromycetes</taxon>
        <taxon>Mucorales</taxon>
        <taxon>Mucorineae</taxon>
        <taxon>Mucoraceae</taxon>
        <taxon>Helicostylum</taxon>
    </lineage>
</organism>
<dbReference type="Pfam" id="PF00097">
    <property type="entry name" value="zf-C3HC4"/>
    <property type="match status" value="1"/>
</dbReference>
<dbReference type="PROSITE" id="PS50089">
    <property type="entry name" value="ZF_RING_2"/>
    <property type="match status" value="1"/>
</dbReference>
<dbReference type="InterPro" id="IPR013083">
    <property type="entry name" value="Znf_RING/FYVE/PHD"/>
</dbReference>
<evidence type="ECO:0000256" key="4">
    <source>
        <dbReference type="PROSITE-ProRule" id="PRU00175"/>
    </source>
</evidence>